<dbReference type="GO" id="GO:0005506">
    <property type="term" value="F:iron ion binding"/>
    <property type="evidence" value="ECO:0007669"/>
    <property type="project" value="InterPro"/>
</dbReference>
<comment type="caution">
    <text evidence="9">The sequence shown here is derived from an EMBL/GenBank/DDBJ whole genome shotgun (WGS) entry which is preliminary data.</text>
</comment>
<proteinExistence type="inferred from homology"/>
<keyword evidence="10" id="KW-1185">Reference proteome</keyword>
<keyword evidence="8" id="KW-0732">Signal</keyword>
<reference evidence="9 10" key="1">
    <citation type="journal article" date="2020" name="Nat. Commun.">
        <title>Genome of Tripterygium wilfordii and identification of cytochrome P450 involved in triptolide biosynthesis.</title>
        <authorList>
            <person name="Tu L."/>
            <person name="Su P."/>
            <person name="Zhang Z."/>
            <person name="Gao L."/>
            <person name="Wang J."/>
            <person name="Hu T."/>
            <person name="Zhou J."/>
            <person name="Zhang Y."/>
            <person name="Zhao Y."/>
            <person name="Liu Y."/>
            <person name="Song Y."/>
            <person name="Tong Y."/>
            <person name="Lu Y."/>
            <person name="Yang J."/>
            <person name="Xu C."/>
            <person name="Jia M."/>
            <person name="Peters R.J."/>
            <person name="Huang L."/>
            <person name="Gao W."/>
        </authorList>
    </citation>
    <scope>NUCLEOTIDE SEQUENCE [LARGE SCALE GENOMIC DNA]</scope>
    <source>
        <strain evidence="10">cv. XIE 37</strain>
        <tissue evidence="9">Leaf</tissue>
    </source>
</reference>
<evidence type="ECO:0000313" key="10">
    <source>
        <dbReference type="Proteomes" id="UP000593562"/>
    </source>
</evidence>
<evidence type="ECO:0000256" key="5">
    <source>
        <dbReference type="ARBA" id="ARBA00023002"/>
    </source>
</evidence>
<dbReference type="PANTHER" id="PTHR47955:SF19">
    <property type="entry name" value="CYTOCHROME P450 71A9-LIKE ISOFORM X1"/>
    <property type="match status" value="1"/>
</dbReference>
<keyword evidence="7" id="KW-0503">Monooxygenase</keyword>
<evidence type="ECO:0000256" key="4">
    <source>
        <dbReference type="ARBA" id="ARBA00022723"/>
    </source>
</evidence>
<sequence length="352" mass="40191">MTLQALFLLLLVLIASSVSLLSIRRKKTTRRLPPGPKRLPIIGNLHQLSNFNHRSLQVLSNQHGPLMFLQLGSVPAIVISSADIAREIFKAHDLVFSGRPVFHTGKNISYNCSSITMAPYGEYWREIRKIVLTELLSPKRVQSFKAVIEEEIGFMIKFIESSSSPVNLSQVTHSLVNNVVCRVAFGRKYEKFGDGGSSKFHDLLREVQDLAAEFNLSDFFPRMEWLNRINGLEARLQRHFGELDKVFDEMIEEHLYPRRPNTDHGDLVDVLLRFHNDPNQAIALKTHQIKAVISDVFIAGTDTSAATLEWTMTELMRNPLVMRRAQEEAVIAIFNQLILYFNYAQTEKVFKI</sequence>
<dbReference type="PRINTS" id="PR00463">
    <property type="entry name" value="EP450I"/>
</dbReference>
<keyword evidence="3" id="KW-0349">Heme</keyword>
<evidence type="ECO:0000256" key="1">
    <source>
        <dbReference type="ARBA" id="ARBA00001971"/>
    </source>
</evidence>
<dbReference type="EMBL" id="JAAARO010000019">
    <property type="protein sequence ID" value="KAF5730900.1"/>
    <property type="molecule type" value="Genomic_DNA"/>
</dbReference>
<dbReference type="Pfam" id="PF00067">
    <property type="entry name" value="p450"/>
    <property type="match status" value="1"/>
</dbReference>
<dbReference type="GO" id="GO:0020037">
    <property type="term" value="F:heme binding"/>
    <property type="evidence" value="ECO:0007669"/>
    <property type="project" value="InterPro"/>
</dbReference>
<evidence type="ECO:0000256" key="7">
    <source>
        <dbReference type="ARBA" id="ARBA00023033"/>
    </source>
</evidence>
<feature type="chain" id="PRO_5029896348" description="Cytochrome P450" evidence="8">
    <location>
        <begin position="18"/>
        <end position="352"/>
    </location>
</feature>
<comment type="similarity">
    <text evidence="2">Belongs to the cytochrome P450 family.</text>
</comment>
<dbReference type="AlphaFoldDB" id="A0A7J7C9X4"/>
<dbReference type="Gene3D" id="1.10.630.10">
    <property type="entry name" value="Cytochrome P450"/>
    <property type="match status" value="1"/>
</dbReference>
<evidence type="ECO:0000256" key="3">
    <source>
        <dbReference type="ARBA" id="ARBA00022617"/>
    </source>
</evidence>
<feature type="signal peptide" evidence="8">
    <location>
        <begin position="1"/>
        <end position="17"/>
    </location>
</feature>
<dbReference type="InterPro" id="IPR001128">
    <property type="entry name" value="Cyt_P450"/>
</dbReference>
<keyword evidence="5" id="KW-0560">Oxidoreductase</keyword>
<dbReference type="GO" id="GO:0016705">
    <property type="term" value="F:oxidoreductase activity, acting on paired donors, with incorporation or reduction of molecular oxygen"/>
    <property type="evidence" value="ECO:0007669"/>
    <property type="project" value="InterPro"/>
</dbReference>
<organism evidence="9 10">
    <name type="scientific">Tripterygium wilfordii</name>
    <name type="common">Thunder God vine</name>
    <dbReference type="NCBI Taxonomy" id="458696"/>
    <lineage>
        <taxon>Eukaryota</taxon>
        <taxon>Viridiplantae</taxon>
        <taxon>Streptophyta</taxon>
        <taxon>Embryophyta</taxon>
        <taxon>Tracheophyta</taxon>
        <taxon>Spermatophyta</taxon>
        <taxon>Magnoliopsida</taxon>
        <taxon>eudicotyledons</taxon>
        <taxon>Gunneridae</taxon>
        <taxon>Pentapetalae</taxon>
        <taxon>rosids</taxon>
        <taxon>fabids</taxon>
        <taxon>Celastrales</taxon>
        <taxon>Celastraceae</taxon>
        <taxon>Tripterygium</taxon>
    </lineage>
</organism>
<dbReference type="InterPro" id="IPR002401">
    <property type="entry name" value="Cyt_P450_E_grp-I"/>
</dbReference>
<dbReference type="GO" id="GO:0004497">
    <property type="term" value="F:monooxygenase activity"/>
    <property type="evidence" value="ECO:0007669"/>
    <property type="project" value="UniProtKB-KW"/>
</dbReference>
<name>A0A7J7C9X4_TRIWF</name>
<gene>
    <name evidence="9" type="ORF">HS088_TW19G00502</name>
</gene>
<evidence type="ECO:0008006" key="11">
    <source>
        <dbReference type="Google" id="ProtNLM"/>
    </source>
</evidence>
<evidence type="ECO:0000256" key="6">
    <source>
        <dbReference type="ARBA" id="ARBA00023004"/>
    </source>
</evidence>
<dbReference type="InterPro" id="IPR036396">
    <property type="entry name" value="Cyt_P450_sf"/>
</dbReference>
<dbReference type="InParanoid" id="A0A7J7C9X4"/>
<dbReference type="Proteomes" id="UP000593562">
    <property type="component" value="Unassembled WGS sequence"/>
</dbReference>
<keyword evidence="6" id="KW-0408">Iron</keyword>
<evidence type="ECO:0000256" key="2">
    <source>
        <dbReference type="ARBA" id="ARBA00010617"/>
    </source>
</evidence>
<protein>
    <recommendedName>
        <fullName evidence="11">Cytochrome P450</fullName>
    </recommendedName>
</protein>
<comment type="cofactor">
    <cofactor evidence="1">
        <name>heme</name>
        <dbReference type="ChEBI" id="CHEBI:30413"/>
    </cofactor>
</comment>
<dbReference type="SUPFAM" id="SSF48264">
    <property type="entry name" value="Cytochrome P450"/>
    <property type="match status" value="1"/>
</dbReference>
<dbReference type="PANTHER" id="PTHR47955">
    <property type="entry name" value="CYTOCHROME P450 FAMILY 71 PROTEIN"/>
    <property type="match status" value="1"/>
</dbReference>
<accession>A0A7J7C9X4</accession>
<evidence type="ECO:0000256" key="8">
    <source>
        <dbReference type="SAM" id="SignalP"/>
    </source>
</evidence>
<evidence type="ECO:0000313" key="9">
    <source>
        <dbReference type="EMBL" id="KAF5730900.1"/>
    </source>
</evidence>
<keyword evidence="4" id="KW-0479">Metal-binding</keyword>